<keyword evidence="3" id="KW-1185">Reference proteome</keyword>
<dbReference type="Proteomes" id="UP001178507">
    <property type="component" value="Unassembled WGS sequence"/>
</dbReference>
<dbReference type="EMBL" id="CAUJNA010001001">
    <property type="protein sequence ID" value="CAJ1383259.1"/>
    <property type="molecule type" value="Genomic_DNA"/>
</dbReference>
<evidence type="ECO:0000256" key="1">
    <source>
        <dbReference type="SAM" id="SignalP"/>
    </source>
</evidence>
<organism evidence="2 3">
    <name type="scientific">Effrenium voratum</name>
    <dbReference type="NCBI Taxonomy" id="2562239"/>
    <lineage>
        <taxon>Eukaryota</taxon>
        <taxon>Sar</taxon>
        <taxon>Alveolata</taxon>
        <taxon>Dinophyceae</taxon>
        <taxon>Suessiales</taxon>
        <taxon>Symbiodiniaceae</taxon>
        <taxon>Effrenium</taxon>
    </lineage>
</organism>
<name>A0AA36I944_9DINO</name>
<evidence type="ECO:0000313" key="2">
    <source>
        <dbReference type="EMBL" id="CAJ1383259.1"/>
    </source>
</evidence>
<proteinExistence type="predicted"/>
<keyword evidence="1" id="KW-0732">Signal</keyword>
<reference evidence="2" key="1">
    <citation type="submission" date="2023-08" db="EMBL/GenBank/DDBJ databases">
        <authorList>
            <person name="Chen Y."/>
            <person name="Shah S."/>
            <person name="Dougan E. K."/>
            <person name="Thang M."/>
            <person name="Chan C."/>
        </authorList>
    </citation>
    <scope>NUCLEOTIDE SEQUENCE</scope>
</reference>
<sequence>MLVFLLLGFVQPSLQILPTSEQKPILLGCFTHEEFQILATGTRIERTLWEEDIYDAALRKSVKEEKNVFAVAMFERGDGFIATASSFAFLAEKPSCTEYSTCPGGERCGCANSWSGQNPKCYTDTWQENYRWAIYSRRNSSLAVSSRRTTTNGCLCESRSTCNGEACCNEDQDPNGDWCFVVSESCEGRSFGYCAPAESEALAFLVEASGGDCTASILAGTPAERTFTKRGISKAGAPYFTNTPGDLVMYYEPDCTQNGSVPALWIVHAGNISQFDMQRVNDLAQDGSRCAGEAYVEASSWKGPPPSSYWTLSCPDFSSTFLRLAAIPASLNLSGVDCGNGTTFNENLNGRWELAGMSANNDPIYNQSGAARYLYYDPKCDNNNALGMWILTGQEPSFSRLMDLDGDGECRFYAYCMTESSQPPASCNWKMACGTGWTDMSLSISPDTTSASPAATTGSPDPVVQACDLRFAREEAGQCLCQPGFREAEAVRKTKQGYQGSCELAEGACFHELTRSEGSECSASYDATISDLSDIDFCAGIAAGASIAASLSAEVCAPSQGAGPNKTVSFIIPSSDGATLVGCALGRQAMVAVGYKNVAVPLLSYSKVSYAMFTAGCPNVTCSASPAEAARAWRAGVPPCDLENCGSAVSRAGGAGSAGALAMAMAFGGWAVRF</sequence>
<evidence type="ECO:0000313" key="3">
    <source>
        <dbReference type="Proteomes" id="UP001178507"/>
    </source>
</evidence>
<dbReference type="AlphaFoldDB" id="A0AA36I944"/>
<feature type="chain" id="PRO_5041234662" evidence="1">
    <location>
        <begin position="16"/>
        <end position="674"/>
    </location>
</feature>
<feature type="signal peptide" evidence="1">
    <location>
        <begin position="1"/>
        <end position="15"/>
    </location>
</feature>
<comment type="caution">
    <text evidence="2">The sequence shown here is derived from an EMBL/GenBank/DDBJ whole genome shotgun (WGS) entry which is preliminary data.</text>
</comment>
<gene>
    <name evidence="2" type="ORF">EVOR1521_LOCUS10422</name>
</gene>
<protein>
    <submittedName>
        <fullName evidence="2">Uncharacterized protein</fullName>
    </submittedName>
</protein>
<accession>A0AA36I944</accession>